<dbReference type="InterPro" id="IPR032710">
    <property type="entry name" value="NTF2-like_dom_sf"/>
</dbReference>
<evidence type="ECO:0000313" key="2">
    <source>
        <dbReference type="EMBL" id="CAJ0598095.1"/>
    </source>
</evidence>
<sequence length="118" mass="13627">MGFLTLDNQSLYPETYIKLLATALLVIEVYHPDAVIVEAGKKATYGKEAIKEELMEFLKTGDSMKIQEGHYQMSDDYIIYNGIFENTLQSGVVKGKFTQIWRKVGDTYQLLRDEYSWE</sequence>
<accession>A0AA36GTW7</accession>
<dbReference type="Proteomes" id="UP001176961">
    <property type="component" value="Unassembled WGS sequence"/>
</dbReference>
<gene>
    <name evidence="2" type="ORF">CYNAS_LOCUS10078</name>
</gene>
<dbReference type="PANTHER" id="PTHR31664:SF4">
    <property type="entry name" value="DUF4440 DOMAIN-CONTAINING PROTEIN"/>
    <property type="match status" value="1"/>
</dbReference>
<name>A0AA36GTW7_CYLNA</name>
<evidence type="ECO:0000313" key="3">
    <source>
        <dbReference type="Proteomes" id="UP001176961"/>
    </source>
</evidence>
<dbReference type="Gene3D" id="3.10.450.50">
    <property type="match status" value="1"/>
</dbReference>
<organism evidence="2 3">
    <name type="scientific">Cylicocyclus nassatus</name>
    <name type="common">Nematode worm</name>
    <dbReference type="NCBI Taxonomy" id="53992"/>
    <lineage>
        <taxon>Eukaryota</taxon>
        <taxon>Metazoa</taxon>
        <taxon>Ecdysozoa</taxon>
        <taxon>Nematoda</taxon>
        <taxon>Chromadorea</taxon>
        <taxon>Rhabditida</taxon>
        <taxon>Rhabditina</taxon>
        <taxon>Rhabditomorpha</taxon>
        <taxon>Strongyloidea</taxon>
        <taxon>Strongylidae</taxon>
        <taxon>Cylicocyclus</taxon>
    </lineage>
</organism>
<dbReference type="EMBL" id="CATQJL010000223">
    <property type="protein sequence ID" value="CAJ0598095.1"/>
    <property type="molecule type" value="Genomic_DNA"/>
</dbReference>
<comment type="caution">
    <text evidence="2">The sequence shown here is derived from an EMBL/GenBank/DDBJ whole genome shotgun (WGS) entry which is preliminary data.</text>
</comment>
<protein>
    <recommendedName>
        <fullName evidence="1">DUF4440 domain-containing protein</fullName>
    </recommendedName>
</protein>
<dbReference type="AlphaFoldDB" id="A0AA36GTW7"/>
<dbReference type="Pfam" id="PF14534">
    <property type="entry name" value="DUF4440"/>
    <property type="match status" value="1"/>
</dbReference>
<proteinExistence type="predicted"/>
<reference evidence="2" key="1">
    <citation type="submission" date="2023-07" db="EMBL/GenBank/DDBJ databases">
        <authorList>
            <consortium name="CYATHOMIX"/>
        </authorList>
    </citation>
    <scope>NUCLEOTIDE SEQUENCE</scope>
    <source>
        <strain evidence="2">N/A</strain>
    </source>
</reference>
<dbReference type="InterPro" id="IPR027843">
    <property type="entry name" value="DUF4440"/>
</dbReference>
<dbReference type="PANTHER" id="PTHR31664">
    <property type="entry name" value="PROTEIN CBG16427"/>
    <property type="match status" value="1"/>
</dbReference>
<keyword evidence="3" id="KW-1185">Reference proteome</keyword>
<feature type="domain" description="DUF4440" evidence="1">
    <location>
        <begin position="28"/>
        <end position="110"/>
    </location>
</feature>
<dbReference type="SUPFAM" id="SSF54427">
    <property type="entry name" value="NTF2-like"/>
    <property type="match status" value="1"/>
</dbReference>
<evidence type="ECO:0000259" key="1">
    <source>
        <dbReference type="Pfam" id="PF14534"/>
    </source>
</evidence>